<protein>
    <submittedName>
        <fullName evidence="2">Transcriptional regulator</fullName>
    </submittedName>
</protein>
<name>A0A3Q9FP67_9BACT</name>
<organism evidence="2 3">
    <name type="scientific">Flammeovirga pectinis</name>
    <dbReference type="NCBI Taxonomy" id="2494373"/>
    <lineage>
        <taxon>Bacteria</taxon>
        <taxon>Pseudomonadati</taxon>
        <taxon>Bacteroidota</taxon>
        <taxon>Cytophagia</taxon>
        <taxon>Cytophagales</taxon>
        <taxon>Flammeovirgaceae</taxon>
        <taxon>Flammeovirga</taxon>
    </lineage>
</organism>
<dbReference type="OrthoDB" id="9800369at2"/>
<dbReference type="AlphaFoldDB" id="A0A3Q9FP67"/>
<dbReference type="RefSeq" id="WP_126618575.1">
    <property type="nucleotide sequence ID" value="NZ_CP034563.1"/>
</dbReference>
<keyword evidence="3" id="KW-1185">Reference proteome</keyword>
<dbReference type="Proteomes" id="UP000267268">
    <property type="component" value="Chromosome 2"/>
</dbReference>
<dbReference type="Pfam" id="PF13601">
    <property type="entry name" value="HTH_34"/>
    <property type="match status" value="1"/>
</dbReference>
<dbReference type="GO" id="GO:0006355">
    <property type="term" value="P:regulation of DNA-templated transcription"/>
    <property type="evidence" value="ECO:0007669"/>
    <property type="project" value="UniProtKB-ARBA"/>
</dbReference>
<reference evidence="2 3" key="1">
    <citation type="submission" date="2018-12" db="EMBL/GenBank/DDBJ databases">
        <title>Flammeovirga pectinis sp. nov., isolated from the gut of the Korean scallop, Patinopecten yessoensis.</title>
        <authorList>
            <person name="Bae J.-W."/>
            <person name="Jeong Y.-S."/>
            <person name="Kang W."/>
        </authorList>
    </citation>
    <scope>NUCLEOTIDE SEQUENCE [LARGE SCALE GENOMIC DNA]</scope>
    <source>
        <strain evidence="2 3">L12M1</strain>
    </source>
</reference>
<dbReference type="InterPro" id="IPR027395">
    <property type="entry name" value="WH_DNA-bd_dom"/>
</dbReference>
<gene>
    <name evidence="2" type="ORF">EI427_20770</name>
</gene>
<feature type="domain" description="Winged helix DNA-binding" evidence="1">
    <location>
        <begin position="16"/>
        <end position="95"/>
    </location>
</feature>
<dbReference type="InterPro" id="IPR011991">
    <property type="entry name" value="ArsR-like_HTH"/>
</dbReference>
<accession>A0A3Q9FP67</accession>
<proteinExistence type="predicted"/>
<dbReference type="InterPro" id="IPR036390">
    <property type="entry name" value="WH_DNA-bd_sf"/>
</dbReference>
<dbReference type="SUPFAM" id="SSF46785">
    <property type="entry name" value="Winged helix' DNA-binding domain"/>
    <property type="match status" value="1"/>
</dbReference>
<dbReference type="Gene3D" id="1.10.10.10">
    <property type="entry name" value="Winged helix-like DNA-binding domain superfamily/Winged helix DNA-binding domain"/>
    <property type="match status" value="1"/>
</dbReference>
<dbReference type="PANTHER" id="PTHR37318">
    <property type="entry name" value="BSL7504 PROTEIN"/>
    <property type="match status" value="1"/>
</dbReference>
<dbReference type="KEGG" id="fll:EI427_20770"/>
<dbReference type="EMBL" id="CP034563">
    <property type="protein sequence ID" value="AZQ64660.1"/>
    <property type="molecule type" value="Genomic_DNA"/>
</dbReference>
<evidence type="ECO:0000313" key="2">
    <source>
        <dbReference type="EMBL" id="AZQ64660.1"/>
    </source>
</evidence>
<dbReference type="PANTHER" id="PTHR37318:SF1">
    <property type="entry name" value="BSL7504 PROTEIN"/>
    <property type="match status" value="1"/>
</dbReference>
<evidence type="ECO:0000313" key="3">
    <source>
        <dbReference type="Proteomes" id="UP000267268"/>
    </source>
</evidence>
<dbReference type="CDD" id="cd00090">
    <property type="entry name" value="HTH_ARSR"/>
    <property type="match status" value="1"/>
</dbReference>
<dbReference type="InterPro" id="IPR036388">
    <property type="entry name" value="WH-like_DNA-bd_sf"/>
</dbReference>
<sequence>MKDLLNDLNKAFENKVRLGIMAALVVNEYLDFNSLKELLGVTDGNLASHLKSLEKSEFVSVRKEFLNRKPNTKYAATSEGRIAFSKHIKAIENLLK</sequence>
<evidence type="ECO:0000259" key="1">
    <source>
        <dbReference type="Pfam" id="PF13601"/>
    </source>
</evidence>